<evidence type="ECO:0000313" key="2">
    <source>
        <dbReference type="Proteomes" id="UP001151582"/>
    </source>
</evidence>
<dbReference type="AlphaFoldDB" id="A0A9W8B9U2"/>
<dbReference type="Proteomes" id="UP001151582">
    <property type="component" value="Unassembled WGS sequence"/>
</dbReference>
<reference evidence="1" key="1">
    <citation type="submission" date="2022-07" db="EMBL/GenBank/DDBJ databases">
        <title>Phylogenomic reconstructions and comparative analyses of Kickxellomycotina fungi.</title>
        <authorList>
            <person name="Reynolds N.K."/>
            <person name="Stajich J.E."/>
            <person name="Barry K."/>
            <person name="Grigoriev I.V."/>
            <person name="Crous P."/>
            <person name="Smith M.E."/>
        </authorList>
    </citation>
    <scope>NUCLEOTIDE SEQUENCE</scope>
    <source>
        <strain evidence="1">RSA 567</strain>
    </source>
</reference>
<sequence>MGSRHRTSSSTTLISDTDDSNERLSLAKQLEHVDNPRELRAFILDLTSLIKTQWLVQELMRYKSALHAPSTDESTDDSDACSEDEVIQKVCEIKERNNRLEKEIIAVTRRRIAIQNDIDLLESAYGMLKLGPMWTQGTGFPTDG</sequence>
<gene>
    <name evidence="1" type="ORF">H4R34_002258</name>
</gene>
<evidence type="ECO:0000313" key="1">
    <source>
        <dbReference type="EMBL" id="KAJ1980973.1"/>
    </source>
</evidence>
<dbReference type="EMBL" id="JANBQB010000143">
    <property type="protein sequence ID" value="KAJ1980973.1"/>
    <property type="molecule type" value="Genomic_DNA"/>
</dbReference>
<accession>A0A9W8B9U2</accession>
<keyword evidence="2" id="KW-1185">Reference proteome</keyword>
<organism evidence="1 2">
    <name type="scientific">Dimargaris verticillata</name>
    <dbReference type="NCBI Taxonomy" id="2761393"/>
    <lineage>
        <taxon>Eukaryota</taxon>
        <taxon>Fungi</taxon>
        <taxon>Fungi incertae sedis</taxon>
        <taxon>Zoopagomycota</taxon>
        <taxon>Kickxellomycotina</taxon>
        <taxon>Dimargaritomycetes</taxon>
        <taxon>Dimargaritales</taxon>
        <taxon>Dimargaritaceae</taxon>
        <taxon>Dimargaris</taxon>
    </lineage>
</organism>
<dbReference type="OrthoDB" id="5668822at2759"/>
<comment type="caution">
    <text evidence="1">The sequence shown here is derived from an EMBL/GenBank/DDBJ whole genome shotgun (WGS) entry which is preliminary data.</text>
</comment>
<name>A0A9W8B9U2_9FUNG</name>
<proteinExistence type="predicted"/>
<protein>
    <submittedName>
        <fullName evidence="1">Uncharacterized protein</fullName>
    </submittedName>
</protein>